<gene>
    <name evidence="9" type="ORF">FHR92_004941</name>
</gene>
<dbReference type="AlphaFoldDB" id="A0A7W3XU39"/>
<dbReference type="InterPro" id="IPR000515">
    <property type="entry name" value="MetI-like"/>
</dbReference>
<feature type="transmembrane region" description="Helical" evidence="7">
    <location>
        <begin position="94"/>
        <end position="113"/>
    </location>
</feature>
<evidence type="ECO:0000256" key="1">
    <source>
        <dbReference type="ARBA" id="ARBA00004141"/>
    </source>
</evidence>
<dbReference type="GO" id="GO:0055085">
    <property type="term" value="P:transmembrane transport"/>
    <property type="evidence" value="ECO:0007669"/>
    <property type="project" value="InterPro"/>
</dbReference>
<feature type="transmembrane region" description="Helical" evidence="7">
    <location>
        <begin position="153"/>
        <end position="175"/>
    </location>
</feature>
<accession>A0A7W3XU39</accession>
<comment type="similarity">
    <text evidence="7">Belongs to the binding-protein-dependent transport system permease family.</text>
</comment>
<dbReference type="InterPro" id="IPR035906">
    <property type="entry name" value="MetI-like_sf"/>
</dbReference>
<evidence type="ECO:0000256" key="6">
    <source>
        <dbReference type="ARBA" id="ARBA00023136"/>
    </source>
</evidence>
<evidence type="ECO:0000256" key="3">
    <source>
        <dbReference type="ARBA" id="ARBA00022692"/>
    </source>
</evidence>
<evidence type="ECO:0000313" key="9">
    <source>
        <dbReference type="EMBL" id="MBA9088442.1"/>
    </source>
</evidence>
<evidence type="ECO:0000256" key="7">
    <source>
        <dbReference type="RuleBase" id="RU363032"/>
    </source>
</evidence>
<feature type="domain" description="ABC transmembrane type-1" evidence="8">
    <location>
        <begin position="15"/>
        <end position="216"/>
    </location>
</feature>
<evidence type="ECO:0000259" key="8">
    <source>
        <dbReference type="PROSITE" id="PS50928"/>
    </source>
</evidence>
<sequence>MNFFIHELWTGVTFIPITLLLAFVPMLTGLIFGSLFAIFKIQKVRILNELTHFYILIFRSMPIVLTLLIMYFVIIYGVDWISGLLNLQITSGDIPPLALALIILSLISIAFTAESIRAALQSVSQGQIEAAYSVGMKTRTVYRRIIFPQALPVAIPILGSTFIGLLQGTALVYMLGVTDLITGVKIEANANYRYLEAYIAIAIIYWLLTIIIEQGIRLLSKRVHSFTEG</sequence>
<keyword evidence="3 7" id="KW-0812">Transmembrane</keyword>
<dbReference type="EMBL" id="JACJIP010000051">
    <property type="protein sequence ID" value="MBA9088442.1"/>
    <property type="molecule type" value="Genomic_DNA"/>
</dbReference>
<feature type="transmembrane region" description="Helical" evidence="7">
    <location>
        <begin position="51"/>
        <end position="74"/>
    </location>
</feature>
<dbReference type="Proteomes" id="UP000567067">
    <property type="component" value="Unassembled WGS sequence"/>
</dbReference>
<dbReference type="Pfam" id="PF00528">
    <property type="entry name" value="BPD_transp_1"/>
    <property type="match status" value="1"/>
</dbReference>
<keyword evidence="5 7" id="KW-1133">Transmembrane helix</keyword>
<keyword evidence="2 7" id="KW-0813">Transport</keyword>
<evidence type="ECO:0000256" key="2">
    <source>
        <dbReference type="ARBA" id="ARBA00022448"/>
    </source>
</evidence>
<feature type="transmembrane region" description="Helical" evidence="7">
    <location>
        <begin position="12"/>
        <end position="39"/>
    </location>
</feature>
<protein>
    <submittedName>
        <fullName evidence="9">ABC-type amino acid transport system permease subunit</fullName>
    </submittedName>
</protein>
<comment type="caution">
    <text evidence="9">The sequence shown here is derived from an EMBL/GenBank/DDBJ whole genome shotgun (WGS) entry which is preliminary data.</text>
</comment>
<dbReference type="PANTHER" id="PTHR30614:SF0">
    <property type="entry name" value="L-CYSTINE TRANSPORT SYSTEM PERMEASE PROTEIN TCYL"/>
    <property type="match status" value="1"/>
</dbReference>
<evidence type="ECO:0000256" key="4">
    <source>
        <dbReference type="ARBA" id="ARBA00022970"/>
    </source>
</evidence>
<keyword evidence="4" id="KW-0029">Amino-acid transport</keyword>
<dbReference type="GO" id="GO:0005886">
    <property type="term" value="C:plasma membrane"/>
    <property type="evidence" value="ECO:0007669"/>
    <property type="project" value="UniProtKB-SubCell"/>
</dbReference>
<dbReference type="Gene3D" id="1.10.3720.10">
    <property type="entry name" value="MetI-like"/>
    <property type="match status" value="1"/>
</dbReference>
<evidence type="ECO:0000256" key="5">
    <source>
        <dbReference type="ARBA" id="ARBA00022989"/>
    </source>
</evidence>
<reference evidence="9 10" key="1">
    <citation type="submission" date="2020-08" db="EMBL/GenBank/DDBJ databases">
        <title>Genomic Encyclopedia of Type Strains, Phase III (KMG-III): the genomes of soil and plant-associated and newly described type strains.</title>
        <authorList>
            <person name="Whitman W."/>
        </authorList>
    </citation>
    <scope>NUCLEOTIDE SEQUENCE [LARGE SCALE GENOMIC DNA]</scope>
    <source>
        <strain evidence="9 10">CECT 8693</strain>
    </source>
</reference>
<keyword evidence="6 7" id="KW-0472">Membrane</keyword>
<dbReference type="RefSeq" id="WP_182540030.1">
    <property type="nucleotide sequence ID" value="NZ_JACJIP010000051.1"/>
</dbReference>
<proteinExistence type="inferred from homology"/>
<dbReference type="CDD" id="cd06261">
    <property type="entry name" value="TM_PBP2"/>
    <property type="match status" value="1"/>
</dbReference>
<comment type="subcellular location">
    <subcellularLocation>
        <location evidence="7">Cell membrane</location>
        <topology evidence="7">Multi-pass membrane protein</topology>
    </subcellularLocation>
    <subcellularLocation>
        <location evidence="1">Membrane</location>
        <topology evidence="1">Multi-pass membrane protein</topology>
    </subcellularLocation>
</comment>
<dbReference type="PANTHER" id="PTHR30614">
    <property type="entry name" value="MEMBRANE COMPONENT OF AMINO ACID ABC TRANSPORTER"/>
    <property type="match status" value="1"/>
</dbReference>
<dbReference type="InterPro" id="IPR043429">
    <property type="entry name" value="ArtM/GltK/GlnP/TcyL/YhdX-like"/>
</dbReference>
<organism evidence="9 10">
    <name type="scientific">Fontibacillus solani</name>
    <dbReference type="NCBI Taxonomy" id="1572857"/>
    <lineage>
        <taxon>Bacteria</taxon>
        <taxon>Bacillati</taxon>
        <taxon>Bacillota</taxon>
        <taxon>Bacilli</taxon>
        <taxon>Bacillales</taxon>
        <taxon>Paenibacillaceae</taxon>
        <taxon>Fontibacillus</taxon>
    </lineage>
</organism>
<name>A0A7W3XU39_9BACL</name>
<dbReference type="SUPFAM" id="SSF161098">
    <property type="entry name" value="MetI-like"/>
    <property type="match status" value="1"/>
</dbReference>
<dbReference type="PROSITE" id="PS50928">
    <property type="entry name" value="ABC_TM1"/>
    <property type="match status" value="1"/>
</dbReference>
<evidence type="ECO:0000313" key="10">
    <source>
        <dbReference type="Proteomes" id="UP000567067"/>
    </source>
</evidence>
<feature type="transmembrane region" description="Helical" evidence="7">
    <location>
        <begin position="195"/>
        <end position="212"/>
    </location>
</feature>
<keyword evidence="10" id="KW-1185">Reference proteome</keyword>
<dbReference type="GO" id="GO:0006865">
    <property type="term" value="P:amino acid transport"/>
    <property type="evidence" value="ECO:0007669"/>
    <property type="project" value="UniProtKB-KW"/>
</dbReference>